<gene>
    <name evidence="1" type="ORF">CHH57_08615</name>
</gene>
<dbReference type="RefSeq" id="WP_095329845.1">
    <property type="nucleotide sequence ID" value="NZ_NPBQ01000051.1"/>
</dbReference>
<protein>
    <submittedName>
        <fullName evidence="1">Uncharacterized protein</fullName>
    </submittedName>
</protein>
<accession>A0AA91TTH3</accession>
<reference evidence="1 2" key="1">
    <citation type="submission" date="2017-07" db="EMBL/GenBank/DDBJ databases">
        <title>Isolation and whole genome analysis of endospore-forming bacteria from heroin.</title>
        <authorList>
            <person name="Kalinowski J."/>
            <person name="Ahrens B."/>
            <person name="Al-Dilaimi A."/>
            <person name="Winkler A."/>
            <person name="Wibberg D."/>
            <person name="Schleenbecker U."/>
            <person name="Ruckert C."/>
            <person name="Wolfel R."/>
            <person name="Grass G."/>
        </authorList>
    </citation>
    <scope>NUCLEOTIDE SEQUENCE [LARGE SCALE GENOMIC DNA]</scope>
    <source>
        <strain evidence="1 2">7521-2</strain>
    </source>
</reference>
<evidence type="ECO:0000313" key="1">
    <source>
        <dbReference type="EMBL" id="PAD83673.1"/>
    </source>
</evidence>
<proteinExistence type="predicted"/>
<dbReference type="EMBL" id="NPBQ01000051">
    <property type="protein sequence ID" value="PAD83673.1"/>
    <property type="molecule type" value="Genomic_DNA"/>
</dbReference>
<sequence length="389" mass="44277">MKTKFGIALFLIIVLMITVTTKIGHSENNLTMEELNQPDFLHDKEAVVYFSTTTNQDRNNEGISYAVFIDDKGKASGFQMGGLEFGSMALNNHQLLLEDKNTIRLIGEKNAVIDLKYQQNGERTGYLEKQDVFFSIYRSSNDKERDISHIYWGNQKGFKGGNLPYSIMASGYTKDEILILTNDEEEKEYVLRKASLENNQLEINDIKSLELEKGYEYSALAPILSDELHYYVLLSEITKDKSQNTVLFLLNKVTLEQTKVELNSGYVANDPAADSMNSKNAAYLWRDVFFYVNGLGEVVAVSKDGKEQNKFLLEDFPQNGACHNEEVYFAGDYLFALRYDGSQKEKYYLESYSLENGEKVEEKTIAGLDDILSSVKGTSIYSYDFKILK</sequence>
<organism evidence="1 2">
    <name type="scientific">Niallia circulans</name>
    <name type="common">Bacillus circulans</name>
    <dbReference type="NCBI Taxonomy" id="1397"/>
    <lineage>
        <taxon>Bacteria</taxon>
        <taxon>Bacillati</taxon>
        <taxon>Bacillota</taxon>
        <taxon>Bacilli</taxon>
        <taxon>Bacillales</taxon>
        <taxon>Bacillaceae</taxon>
        <taxon>Niallia</taxon>
    </lineage>
</organism>
<name>A0AA91TTH3_NIACI</name>
<dbReference type="Proteomes" id="UP000216961">
    <property type="component" value="Unassembled WGS sequence"/>
</dbReference>
<evidence type="ECO:0000313" key="2">
    <source>
        <dbReference type="Proteomes" id="UP000216961"/>
    </source>
</evidence>
<dbReference type="AlphaFoldDB" id="A0AA91TTH3"/>
<comment type="caution">
    <text evidence="1">The sequence shown here is derived from an EMBL/GenBank/DDBJ whole genome shotgun (WGS) entry which is preliminary data.</text>
</comment>